<evidence type="ECO:0000256" key="4">
    <source>
        <dbReference type="ARBA" id="ARBA00023015"/>
    </source>
</evidence>
<feature type="compositionally biased region" description="Polar residues" evidence="9">
    <location>
        <begin position="212"/>
        <end position="222"/>
    </location>
</feature>
<dbReference type="InterPro" id="IPR036427">
    <property type="entry name" value="Bromodomain-like_sf"/>
</dbReference>
<dbReference type="PANTHER" id="PTHR16062">
    <property type="entry name" value="SWI/SNF-RELATED"/>
    <property type="match status" value="1"/>
</dbReference>
<keyword evidence="5 8" id="KW-0103">Bromodomain</keyword>
<evidence type="ECO:0000256" key="8">
    <source>
        <dbReference type="PROSITE-ProRule" id="PRU00035"/>
    </source>
</evidence>
<dbReference type="InterPro" id="IPR043151">
    <property type="entry name" value="BAH_sf"/>
</dbReference>
<keyword evidence="2" id="KW-0677">Repeat</keyword>
<feature type="compositionally biased region" description="Low complexity" evidence="9">
    <location>
        <begin position="729"/>
        <end position="749"/>
    </location>
</feature>
<feature type="domain" description="Bromo" evidence="10">
    <location>
        <begin position="22"/>
        <end position="92"/>
    </location>
</feature>
<dbReference type="PANTHER" id="PTHR16062:SF21">
    <property type="entry name" value="CHROMATIN STRUCTURE-REMODELING COMPLEX SUBUNIT RSC1-RELATED"/>
    <property type="match status" value="1"/>
</dbReference>
<dbReference type="InterPro" id="IPR001487">
    <property type="entry name" value="Bromodomain"/>
</dbReference>
<keyword evidence="3" id="KW-0156">Chromatin regulator</keyword>
<dbReference type="Pfam" id="PF00439">
    <property type="entry name" value="Bromodomain"/>
    <property type="match status" value="2"/>
</dbReference>
<evidence type="ECO:0000259" key="11">
    <source>
        <dbReference type="PROSITE" id="PS51038"/>
    </source>
</evidence>
<sequence>MLPAQLQECQHILQAVINARDNRRDVSPVFMALPDKKLFPDYYAVIPEPICLNLINTRLKKNQYKTPEDFLKDVDLVFLNAQFYNKEKSGIHKDSVMLEKLVFYIYRQLLLKGTLPEVIDDALRTKMNAPRTKGRPAKNPLIDNYKSLNPDIAAVEPSKKPAASIRPSVPSGAPEILSSPSAPPTLAQKPSGGDQFVTSAPSHPSVLEAAPMSSNKQATSPSVAPVPQKASHAGGASRLVAPPTPATYPEVVIPEKIPGLDDQDFATITEHARIRAEADRTMAKWTGPVENIPADPKDEGNRIPGSGWWGDEHNGAMENWQQRAVHIVDKLRAYVDSDGSRPCATIEQVPMTSNIPFLSYKHPLSFQSIISNLMNGVYPTMKAFDFEMTRIFEKARRYYPRVTPSYGAVLTMQRMYNTLTSLHDSRELPPGVPPPSTVAFASLPAGPGNAKPMNDNGGIRDPREFTGFRVATKDRVFTNMAKYKGMAYKIGDYVHVANPDDPSRPIPAQIYRSFIPTNQAPRHMITVCWYFRPEQTVHQPTQLFYEDEVFKTGHMVDHPVEDIIERIGCQFYTKYIRGRPLKGEWYPGWPLYVCASRYNEKERLMVRIKNWGSCIPEELRKSDFMQVTQFDKSPHILLLIKSPFLRGVRPGTPGVCGFLSNDVGQTANEKRGAQDEALSENEEGGGEGGAQSASGGRPAKRPRTEEQSPLATESKLVPPSSELRPRSAVPTPTLTSTSPLVSQPSPLQSATAQPAPIHTHLTGFTAAPADRPPPQASQSSFTGPHSIVPRNRNNPFTYPPSHQPPPGVQISHYPTGLQASRPLDPSAPVPVPPRPLGYVQGSTYSLNTQPIRPISNTQHQYNDHSSGQDQRRPQTIVHGHQQGGVPQQNQHIDPRSSSQSGAGSRARPGERTIASLYGSAYEMERLCETEVLPESTVNMLDRDPATNRVLWFSGPPIDIIVPAQPKHSAEYLAFLAKKRLQSSLADGETAGSDGILTMSEKNGIVNTGEKGAWVDVERDVKRLLMELE</sequence>
<dbReference type="PROSITE" id="PS50014">
    <property type="entry name" value="BROMODOMAIN_2"/>
    <property type="match status" value="1"/>
</dbReference>
<dbReference type="InterPro" id="IPR001025">
    <property type="entry name" value="BAH_dom"/>
</dbReference>
<dbReference type="GO" id="GO:0006338">
    <property type="term" value="P:chromatin remodeling"/>
    <property type="evidence" value="ECO:0007669"/>
    <property type="project" value="InterPro"/>
</dbReference>
<organism evidence="12 13">
    <name type="scientific">Naganishia liquefaciens</name>
    <dbReference type="NCBI Taxonomy" id="104408"/>
    <lineage>
        <taxon>Eukaryota</taxon>
        <taxon>Fungi</taxon>
        <taxon>Dikarya</taxon>
        <taxon>Basidiomycota</taxon>
        <taxon>Agaricomycotina</taxon>
        <taxon>Tremellomycetes</taxon>
        <taxon>Filobasidiales</taxon>
        <taxon>Filobasidiaceae</taxon>
        <taxon>Naganishia</taxon>
    </lineage>
</organism>
<dbReference type="PROSITE" id="PS51038">
    <property type="entry name" value="BAH"/>
    <property type="match status" value="1"/>
</dbReference>
<feature type="compositionally biased region" description="Low complexity" evidence="9">
    <location>
        <begin position="878"/>
        <end position="906"/>
    </location>
</feature>
<evidence type="ECO:0000256" key="5">
    <source>
        <dbReference type="ARBA" id="ARBA00023117"/>
    </source>
</evidence>
<dbReference type="CDD" id="cd04717">
    <property type="entry name" value="BAH_polybromo"/>
    <property type="match status" value="1"/>
</dbReference>
<gene>
    <name evidence="12" type="ORF">NliqN6_3861</name>
</gene>
<dbReference type="SUPFAM" id="SSF47370">
    <property type="entry name" value="Bromodomain"/>
    <property type="match status" value="2"/>
</dbReference>
<dbReference type="Gene3D" id="1.20.920.10">
    <property type="entry name" value="Bromodomain-like"/>
    <property type="match status" value="2"/>
</dbReference>
<dbReference type="InterPro" id="IPR037382">
    <property type="entry name" value="Rsc/polybromo"/>
</dbReference>
<feature type="compositionally biased region" description="Pro residues" evidence="9">
    <location>
        <begin position="825"/>
        <end position="835"/>
    </location>
</feature>
<dbReference type="InterPro" id="IPR018359">
    <property type="entry name" value="Bromodomain_CS"/>
</dbReference>
<name>A0A8H3YFC1_9TREE</name>
<comment type="caution">
    <text evidence="12">The sequence shown here is derived from an EMBL/GenBank/DDBJ whole genome shotgun (WGS) entry which is preliminary data.</text>
</comment>
<dbReference type="Pfam" id="PF01426">
    <property type="entry name" value="BAH"/>
    <property type="match status" value="1"/>
</dbReference>
<dbReference type="GO" id="GO:0006368">
    <property type="term" value="P:transcription elongation by RNA polymerase II"/>
    <property type="evidence" value="ECO:0007669"/>
    <property type="project" value="TreeGrafter"/>
</dbReference>
<proteinExistence type="predicted"/>
<dbReference type="SMART" id="SM00297">
    <property type="entry name" value="BROMO"/>
    <property type="match status" value="1"/>
</dbReference>
<feature type="domain" description="BAH" evidence="11">
    <location>
        <begin position="486"/>
        <end position="609"/>
    </location>
</feature>
<feature type="region of interest" description="Disordered" evidence="9">
    <location>
        <begin position="443"/>
        <end position="462"/>
    </location>
</feature>
<dbReference type="Gene3D" id="2.30.30.490">
    <property type="match status" value="1"/>
</dbReference>
<keyword evidence="4" id="KW-0805">Transcription regulation</keyword>
<evidence type="ECO:0000256" key="9">
    <source>
        <dbReference type="SAM" id="MobiDB-lite"/>
    </source>
</evidence>
<feature type="compositionally biased region" description="Pro residues" evidence="9">
    <location>
        <begin position="797"/>
        <end position="807"/>
    </location>
</feature>
<evidence type="ECO:0000256" key="6">
    <source>
        <dbReference type="ARBA" id="ARBA00023163"/>
    </source>
</evidence>
<dbReference type="Proteomes" id="UP000620104">
    <property type="component" value="Unassembled WGS sequence"/>
</dbReference>
<dbReference type="EMBL" id="BLZA01000021">
    <property type="protein sequence ID" value="GHJ87459.1"/>
    <property type="molecule type" value="Genomic_DNA"/>
</dbReference>
<evidence type="ECO:0000256" key="3">
    <source>
        <dbReference type="ARBA" id="ARBA00022853"/>
    </source>
</evidence>
<dbReference type="OrthoDB" id="1742084at2759"/>
<accession>A0A8H3YFC1</accession>
<protein>
    <submittedName>
        <fullName evidence="12">Uncharacterized protein</fullName>
    </submittedName>
</protein>
<dbReference type="SMART" id="SM00439">
    <property type="entry name" value="BAH"/>
    <property type="match status" value="1"/>
</dbReference>
<evidence type="ECO:0000256" key="2">
    <source>
        <dbReference type="ARBA" id="ARBA00022737"/>
    </source>
</evidence>
<dbReference type="AlphaFoldDB" id="A0A8H3YFC1"/>
<dbReference type="PROSITE" id="PS00633">
    <property type="entry name" value="BROMODOMAIN_1"/>
    <property type="match status" value="1"/>
</dbReference>
<dbReference type="CDD" id="cd04369">
    <property type="entry name" value="Bromodomain"/>
    <property type="match status" value="2"/>
</dbReference>
<dbReference type="GO" id="GO:0016586">
    <property type="term" value="C:RSC-type complex"/>
    <property type="evidence" value="ECO:0007669"/>
    <property type="project" value="InterPro"/>
</dbReference>
<evidence type="ECO:0000313" key="13">
    <source>
        <dbReference type="Proteomes" id="UP000620104"/>
    </source>
</evidence>
<evidence type="ECO:0000313" key="12">
    <source>
        <dbReference type="EMBL" id="GHJ87459.1"/>
    </source>
</evidence>
<keyword evidence="6" id="KW-0804">Transcription</keyword>
<comment type="subcellular location">
    <subcellularLocation>
        <location evidence="1">Nucleus</location>
    </subcellularLocation>
</comment>
<evidence type="ECO:0000256" key="1">
    <source>
        <dbReference type="ARBA" id="ARBA00004123"/>
    </source>
</evidence>
<dbReference type="GO" id="GO:0003682">
    <property type="term" value="F:chromatin binding"/>
    <property type="evidence" value="ECO:0007669"/>
    <property type="project" value="InterPro"/>
</dbReference>
<keyword evidence="7" id="KW-0539">Nucleus</keyword>
<feature type="region of interest" description="Disordered" evidence="9">
    <location>
        <begin position="668"/>
        <end position="910"/>
    </location>
</feature>
<feature type="compositionally biased region" description="Polar residues" evidence="9">
    <location>
        <begin position="840"/>
        <end position="868"/>
    </location>
</feature>
<feature type="region of interest" description="Disordered" evidence="9">
    <location>
        <begin position="156"/>
        <end position="242"/>
    </location>
</feature>
<evidence type="ECO:0000256" key="7">
    <source>
        <dbReference type="ARBA" id="ARBA00023242"/>
    </source>
</evidence>
<evidence type="ECO:0000259" key="10">
    <source>
        <dbReference type="PROSITE" id="PS50014"/>
    </source>
</evidence>
<reference evidence="12" key="1">
    <citation type="submission" date="2020-07" db="EMBL/GenBank/DDBJ databases">
        <title>Draft Genome Sequence of a Deep-Sea Yeast, Naganishia (Cryptococcus) liquefaciens strain N6.</title>
        <authorList>
            <person name="Han Y.W."/>
            <person name="Kajitani R."/>
            <person name="Morimoto H."/>
            <person name="Parhat M."/>
            <person name="Tsubouchi H."/>
            <person name="Bakenova O."/>
            <person name="Ogata M."/>
            <person name="Argunhan B."/>
            <person name="Aoki R."/>
            <person name="Kajiwara S."/>
            <person name="Itoh T."/>
            <person name="Iwasaki H."/>
        </authorList>
    </citation>
    <scope>NUCLEOTIDE SEQUENCE</scope>
    <source>
        <strain evidence="12">N6</strain>
    </source>
</reference>
<keyword evidence="13" id="KW-1185">Reference proteome</keyword>
<dbReference type="PRINTS" id="PR00503">
    <property type="entry name" value="BROMODOMAIN"/>
</dbReference>